<sequence length="334" mass="36031">MSEANDSSKPEKQSKDGSGSKDEGFMRGIRNKLRRGKSRRGKSVDTSSSSSDEQKESSPPHKAASTVSRAAPKDSLGSVRGATRPKSAAAGEPFRVKFVNASGDATMVDVHPAEKFDSLVHKVADKLRMSQHGQYVLIYKDPDSQEIGVACTDNMHEMFRLFEPGSRFQLKIVQFHGNNSSAIDNVAGIWGSSHTPSQFQSLVADEYDSDDSESSLDLTNIKLESLKQEEAKKEDAVKPKPKMQEMQEKPKVNSHSGTIEQLTDHAMAVASASAVAAAAKADHKVDEVVEVAEEIEETVVEAASSVGAKVDEVTTAAVEEVTTKVNKAKAKAEQ</sequence>
<keyword evidence="2" id="KW-1185">Reference proteome</keyword>
<name>A0ACC1JAF4_9FUNG</name>
<dbReference type="EMBL" id="JANBPW010001528">
    <property type="protein sequence ID" value="KAJ1944149.1"/>
    <property type="molecule type" value="Genomic_DNA"/>
</dbReference>
<evidence type="ECO:0000313" key="2">
    <source>
        <dbReference type="Proteomes" id="UP001150603"/>
    </source>
</evidence>
<feature type="non-terminal residue" evidence="1">
    <location>
        <position position="334"/>
    </location>
</feature>
<comment type="caution">
    <text evidence="1">The sequence shown here is derived from an EMBL/GenBank/DDBJ whole genome shotgun (WGS) entry which is preliminary data.</text>
</comment>
<organism evidence="1 2">
    <name type="scientific">Linderina macrospora</name>
    <dbReference type="NCBI Taxonomy" id="4868"/>
    <lineage>
        <taxon>Eukaryota</taxon>
        <taxon>Fungi</taxon>
        <taxon>Fungi incertae sedis</taxon>
        <taxon>Zoopagomycota</taxon>
        <taxon>Kickxellomycotina</taxon>
        <taxon>Kickxellomycetes</taxon>
        <taxon>Kickxellales</taxon>
        <taxon>Kickxellaceae</taxon>
        <taxon>Linderina</taxon>
    </lineage>
</organism>
<reference evidence="1" key="1">
    <citation type="submission" date="2022-07" db="EMBL/GenBank/DDBJ databases">
        <title>Phylogenomic reconstructions and comparative analyses of Kickxellomycotina fungi.</title>
        <authorList>
            <person name="Reynolds N.K."/>
            <person name="Stajich J.E."/>
            <person name="Barry K."/>
            <person name="Grigoriev I.V."/>
            <person name="Crous P."/>
            <person name="Smith M.E."/>
        </authorList>
    </citation>
    <scope>NUCLEOTIDE SEQUENCE</scope>
    <source>
        <strain evidence="1">NRRL 5244</strain>
    </source>
</reference>
<protein>
    <submittedName>
        <fullName evidence="1">Uncharacterized protein</fullName>
    </submittedName>
</protein>
<proteinExistence type="predicted"/>
<accession>A0ACC1JAF4</accession>
<evidence type="ECO:0000313" key="1">
    <source>
        <dbReference type="EMBL" id="KAJ1944149.1"/>
    </source>
</evidence>
<gene>
    <name evidence="1" type="ORF">FBU59_002685</name>
</gene>
<dbReference type="Proteomes" id="UP001150603">
    <property type="component" value="Unassembled WGS sequence"/>
</dbReference>